<evidence type="ECO:0000256" key="4">
    <source>
        <dbReference type="ARBA" id="ARBA00022976"/>
    </source>
</evidence>
<evidence type="ECO:0000256" key="3">
    <source>
        <dbReference type="ARBA" id="ARBA00022824"/>
    </source>
</evidence>
<keyword evidence="7 8" id="KW-0472">Membrane</keyword>
<feature type="transmembrane region" description="Helical" evidence="8">
    <location>
        <begin position="601"/>
        <end position="621"/>
    </location>
</feature>
<feature type="transmembrane region" description="Helical" evidence="8">
    <location>
        <begin position="71"/>
        <end position="93"/>
    </location>
</feature>
<evidence type="ECO:0000313" key="11">
    <source>
        <dbReference type="Proteomes" id="UP000815325"/>
    </source>
</evidence>
<dbReference type="EMBL" id="MU069916">
    <property type="protein sequence ID" value="KAF5831859.1"/>
    <property type="molecule type" value="Genomic_DNA"/>
</dbReference>
<dbReference type="PRINTS" id="PR01072">
    <property type="entry name" value="PRESENILIN"/>
</dbReference>
<comment type="similarity">
    <text evidence="1 8">Belongs to the peptidase A22A family.</text>
</comment>
<feature type="transmembrane region" description="Helical" evidence="8">
    <location>
        <begin position="164"/>
        <end position="180"/>
    </location>
</feature>
<keyword evidence="5 8" id="KW-1133">Transmembrane helix</keyword>
<evidence type="ECO:0000256" key="7">
    <source>
        <dbReference type="ARBA" id="ARBA00023136"/>
    </source>
</evidence>
<evidence type="ECO:0000313" key="10">
    <source>
        <dbReference type="EMBL" id="KAF5831859.1"/>
    </source>
</evidence>
<protein>
    <recommendedName>
        <fullName evidence="8">Presenilin</fullName>
        <ecNumber evidence="8">3.4.23.-</ecNumber>
    </recommendedName>
</protein>
<keyword evidence="6 8" id="KW-0333">Golgi apparatus</keyword>
<dbReference type="InterPro" id="IPR042524">
    <property type="entry name" value="Presenilin_C"/>
</dbReference>
<keyword evidence="11" id="KW-1185">Reference proteome</keyword>
<keyword evidence="8" id="KW-0645">Protease</keyword>
<feature type="transmembrane region" description="Helical" evidence="8">
    <location>
        <begin position="100"/>
        <end position="122"/>
    </location>
</feature>
<comment type="domain">
    <text evidence="8">The PAL motif is required for normal active site conformation.</text>
</comment>
<dbReference type="InterPro" id="IPR006639">
    <property type="entry name" value="Preselin/SPP"/>
</dbReference>
<dbReference type="SMART" id="SM00730">
    <property type="entry name" value="PSN"/>
    <property type="match status" value="1"/>
</dbReference>
<dbReference type="PANTHER" id="PTHR10202:SF13">
    <property type="entry name" value="PRESENILIN HOMOLOG"/>
    <property type="match status" value="1"/>
</dbReference>
<name>A0ABQ7GB78_DUNSA</name>
<feature type="region of interest" description="Disordered" evidence="9">
    <location>
        <begin position="237"/>
        <end position="264"/>
    </location>
</feature>
<evidence type="ECO:0000256" key="9">
    <source>
        <dbReference type="SAM" id="MobiDB-lite"/>
    </source>
</evidence>
<feature type="transmembrane region" description="Helical" evidence="8">
    <location>
        <begin position="134"/>
        <end position="157"/>
    </location>
</feature>
<feature type="region of interest" description="Disordered" evidence="9">
    <location>
        <begin position="294"/>
        <end position="394"/>
    </location>
</feature>
<accession>A0ABQ7GB78</accession>
<feature type="transmembrane region" description="Helical" evidence="8">
    <location>
        <begin position="12"/>
        <end position="35"/>
    </location>
</feature>
<comment type="caution">
    <text evidence="10">The sequence shown here is derived from an EMBL/GenBank/DDBJ whole genome shotgun (WGS) entry which is preliminary data.</text>
</comment>
<evidence type="ECO:0000256" key="2">
    <source>
        <dbReference type="ARBA" id="ARBA00022692"/>
    </source>
</evidence>
<feature type="compositionally biased region" description="Low complexity" evidence="9">
    <location>
        <begin position="465"/>
        <end position="475"/>
    </location>
</feature>
<dbReference type="InterPro" id="IPR001108">
    <property type="entry name" value="Peptidase_A22A"/>
</dbReference>
<feature type="transmembrane region" description="Helical" evidence="8">
    <location>
        <begin position="186"/>
        <end position="207"/>
    </location>
</feature>
<proteinExistence type="inferred from homology"/>
<evidence type="ECO:0000256" key="8">
    <source>
        <dbReference type="RuleBase" id="RU361148"/>
    </source>
</evidence>
<keyword evidence="3 8" id="KW-0256">Endoplasmic reticulum</keyword>
<dbReference type="EC" id="3.4.23.-" evidence="8"/>
<organism evidence="10 11">
    <name type="scientific">Dunaliella salina</name>
    <name type="common">Green alga</name>
    <name type="synonym">Protococcus salinus</name>
    <dbReference type="NCBI Taxonomy" id="3046"/>
    <lineage>
        <taxon>Eukaryota</taxon>
        <taxon>Viridiplantae</taxon>
        <taxon>Chlorophyta</taxon>
        <taxon>core chlorophytes</taxon>
        <taxon>Chlorophyceae</taxon>
        <taxon>CS clade</taxon>
        <taxon>Chlamydomonadales</taxon>
        <taxon>Dunaliellaceae</taxon>
        <taxon>Dunaliella</taxon>
    </lineage>
</organism>
<comment type="subunit">
    <text evidence="8">Homodimer.</text>
</comment>
<keyword evidence="8" id="KW-0378">Hydrolase</keyword>
<feature type="compositionally biased region" description="Low complexity" evidence="9">
    <location>
        <begin position="298"/>
        <end position="316"/>
    </location>
</feature>
<evidence type="ECO:0000256" key="1">
    <source>
        <dbReference type="ARBA" id="ARBA00008604"/>
    </source>
</evidence>
<dbReference type="Pfam" id="PF01080">
    <property type="entry name" value="Presenilin"/>
    <property type="match status" value="2"/>
</dbReference>
<dbReference type="PANTHER" id="PTHR10202">
    <property type="entry name" value="PRESENILIN"/>
    <property type="match status" value="1"/>
</dbReference>
<sequence length="660" mass="70837">MMETKDVSVLQDLGAGLTGILSPVSICMGLTVVLVRLLNPDGKSGSAALRFASIAYSEDPTDSESTKFEGAFLNALIYVGIVTVMTFAIVLLFKFGCQRIVWAWMAIGVFDIFFAITGLIGIEVLQALGIHMDVYSFFFMLFNFAVVGVIGVLFVPIPLLLKQCYLVWVGVISAYIFTWIPEWTAWMIICAMALYDIAAVLLPGGPLKLLLDEAMKREEALPGLLYEARPTRGPYQGPDVWTRRTVSSARPRGEADGEGEGGGGCVLASSSTQAILVADGALPERSPEQALHGLRQEGQPPGQALHQQHPQLQQAPAFGPGQQHPQLTRHQHLDLVGSCSPAPSVPKAASPPSPSASTGATTAEALGNGASTLTGPPLARELHGQGEPSVRGVGGVEMAGKGGVHLFVGQGAAALMPGLVGSAALASAKPVQQQQQQQQQQQEREQQQEVLPFHHGGRLLQQPLDQQDESQQQQEQEVHPGNHDQHLPQQFLGQQDEPQQQQQQLLRPPSMIQGTSPAASDEELQDVEEGQRLLPAQQGQHNFGPGVVASGEARGLSPEEAGEEEGGLIDDLDAIKLGLGDFVFYSLLVGRAAMYDCMTVFAAYIGIIAGLGLTLIFLAISQHALPALPFSIAMGVMFYFFTRLVLEPFMVPMAMQLQFY</sequence>
<dbReference type="Proteomes" id="UP000815325">
    <property type="component" value="Unassembled WGS sequence"/>
</dbReference>
<comment type="subcellular location">
    <subcellularLocation>
        <location evidence="8">Endoplasmic reticulum membrane</location>
        <topology evidence="8">Multi-pass membrane protein</topology>
    </subcellularLocation>
    <subcellularLocation>
        <location evidence="8">Golgi apparatus membrane</location>
        <topology evidence="8">Multi-pass membrane protein</topology>
    </subcellularLocation>
</comment>
<feature type="region of interest" description="Disordered" evidence="9">
    <location>
        <begin position="465"/>
        <end position="565"/>
    </location>
</feature>
<keyword evidence="2 8" id="KW-0812">Transmembrane</keyword>
<reference evidence="10" key="1">
    <citation type="submission" date="2017-08" db="EMBL/GenBank/DDBJ databases">
        <authorList>
            <person name="Polle J.E."/>
            <person name="Barry K."/>
            <person name="Cushman J."/>
            <person name="Schmutz J."/>
            <person name="Tran D."/>
            <person name="Hathwaick L.T."/>
            <person name="Yim W.C."/>
            <person name="Jenkins J."/>
            <person name="Mckie-Krisberg Z.M."/>
            <person name="Prochnik S."/>
            <person name="Lindquist E."/>
            <person name="Dockter R.B."/>
            <person name="Adam C."/>
            <person name="Molina H."/>
            <person name="Bunkerborg J."/>
            <person name="Jin E."/>
            <person name="Buchheim M."/>
            <person name="Magnuson J."/>
        </authorList>
    </citation>
    <scope>NUCLEOTIDE SEQUENCE</scope>
    <source>
        <strain evidence="10">CCAP 19/18</strain>
    </source>
</reference>
<evidence type="ECO:0000256" key="6">
    <source>
        <dbReference type="ARBA" id="ARBA00023034"/>
    </source>
</evidence>
<gene>
    <name evidence="10" type="ORF">DUNSADRAFT_12514</name>
</gene>
<feature type="compositionally biased region" description="Low complexity" evidence="9">
    <location>
        <begin position="488"/>
        <end position="509"/>
    </location>
</feature>
<feature type="transmembrane region" description="Helical" evidence="8">
    <location>
        <begin position="627"/>
        <end position="646"/>
    </location>
</feature>
<feature type="compositionally biased region" description="Basic and acidic residues" evidence="9">
    <location>
        <begin position="476"/>
        <end position="486"/>
    </location>
</feature>
<comment type="function">
    <text evidence="8">Probable subunit of the gamma-secretase complex, an endoprotease complex that catalyzes the intramembrane cleavage of integral membrane proteins such as Notch receptors.</text>
</comment>
<dbReference type="Gene3D" id="1.10.472.100">
    <property type="entry name" value="Presenilin"/>
    <property type="match status" value="1"/>
</dbReference>
<keyword evidence="4 8" id="KW-0914">Notch signaling pathway</keyword>
<evidence type="ECO:0000256" key="5">
    <source>
        <dbReference type="ARBA" id="ARBA00022989"/>
    </source>
</evidence>